<evidence type="ECO:0000256" key="2">
    <source>
        <dbReference type="ARBA" id="ARBA00023015"/>
    </source>
</evidence>
<keyword evidence="3" id="KW-0238">DNA-binding</keyword>
<dbReference type="STRING" id="657387.BH688_00780"/>
<keyword evidence="6" id="KW-1185">Reference proteome</keyword>
<dbReference type="SMART" id="SM00422">
    <property type="entry name" value="HTH_MERR"/>
    <property type="match status" value="1"/>
</dbReference>
<dbReference type="PANTHER" id="PTHR30204">
    <property type="entry name" value="REDOX-CYCLING DRUG-SENSING TRANSCRIPTIONAL ACTIVATOR SOXR"/>
    <property type="match status" value="1"/>
</dbReference>
<dbReference type="InterPro" id="IPR047057">
    <property type="entry name" value="MerR_fam"/>
</dbReference>
<keyword evidence="1" id="KW-0678">Repressor</keyword>
<dbReference type="Proteomes" id="UP000322553">
    <property type="component" value="Chromosome"/>
</dbReference>
<organism evidence="5 6">
    <name type="scientific">Kushneria phosphatilytica</name>
    <dbReference type="NCBI Taxonomy" id="657387"/>
    <lineage>
        <taxon>Bacteria</taxon>
        <taxon>Pseudomonadati</taxon>
        <taxon>Pseudomonadota</taxon>
        <taxon>Gammaproteobacteria</taxon>
        <taxon>Oceanospirillales</taxon>
        <taxon>Halomonadaceae</taxon>
        <taxon>Kushneria</taxon>
    </lineage>
</organism>
<reference evidence="5 6" key="1">
    <citation type="submission" date="2019-08" db="EMBL/GenBank/DDBJ databases">
        <title>Complete genome sequence of Kushneria sp. YCWA18, a halophilic phosphate-solubilizing bacterium isolated from Daqiao saltern in China.</title>
        <authorList>
            <person name="Du G.-X."/>
            <person name="Qu L.-Y."/>
        </authorList>
    </citation>
    <scope>NUCLEOTIDE SEQUENCE [LARGE SCALE GENOMIC DNA]</scope>
    <source>
        <strain evidence="5 6">YCWA18</strain>
    </source>
</reference>
<dbReference type="CDD" id="cd01282">
    <property type="entry name" value="HTH_MerR-like_sg3"/>
    <property type="match status" value="1"/>
</dbReference>
<evidence type="ECO:0000256" key="1">
    <source>
        <dbReference type="ARBA" id="ARBA00022491"/>
    </source>
</evidence>
<dbReference type="GO" id="GO:0003677">
    <property type="term" value="F:DNA binding"/>
    <property type="evidence" value="ECO:0007669"/>
    <property type="project" value="UniProtKB-KW"/>
</dbReference>
<accession>A0A1S1NYG1</accession>
<evidence type="ECO:0000256" key="4">
    <source>
        <dbReference type="ARBA" id="ARBA00023163"/>
    </source>
</evidence>
<dbReference type="RefSeq" id="WP_070976018.1">
    <property type="nucleotide sequence ID" value="NZ_CP043420.1"/>
</dbReference>
<keyword evidence="4" id="KW-0804">Transcription</keyword>
<dbReference type="EMBL" id="CP043420">
    <property type="protein sequence ID" value="QEL10475.1"/>
    <property type="molecule type" value="Genomic_DNA"/>
</dbReference>
<dbReference type="PROSITE" id="PS50937">
    <property type="entry name" value="HTH_MERR_2"/>
    <property type="match status" value="1"/>
</dbReference>
<dbReference type="InterPro" id="IPR009061">
    <property type="entry name" value="DNA-bd_dom_put_sf"/>
</dbReference>
<name>A0A1S1NYG1_9GAMM</name>
<evidence type="ECO:0000256" key="3">
    <source>
        <dbReference type="ARBA" id="ARBA00023125"/>
    </source>
</evidence>
<dbReference type="PANTHER" id="PTHR30204:SF69">
    <property type="entry name" value="MERR-FAMILY TRANSCRIPTIONAL REGULATOR"/>
    <property type="match status" value="1"/>
</dbReference>
<gene>
    <name evidence="5" type="ORF">FY550_04525</name>
</gene>
<dbReference type="InterPro" id="IPR000551">
    <property type="entry name" value="MerR-type_HTH_dom"/>
</dbReference>
<keyword evidence="2" id="KW-0805">Transcription regulation</keyword>
<dbReference type="GO" id="GO:0003700">
    <property type="term" value="F:DNA-binding transcription factor activity"/>
    <property type="evidence" value="ECO:0007669"/>
    <property type="project" value="InterPro"/>
</dbReference>
<sequence>MASYPCPRALSIGELARQTGASRRSLRHYDEQGLLASARADNGYRLFPPGTIVRVRQIRCLISAGFSLEEIRTFPECMLAEEGAGACPETLAVQRQRLTHLEQQIAEFERRRALLCRILEECESAIEPVEQEPAEAVIQATHSSARAFTSQHHGSR</sequence>
<evidence type="ECO:0000313" key="6">
    <source>
        <dbReference type="Proteomes" id="UP000322553"/>
    </source>
</evidence>
<dbReference type="SUPFAM" id="SSF46955">
    <property type="entry name" value="Putative DNA-binding domain"/>
    <property type="match status" value="1"/>
</dbReference>
<proteinExistence type="predicted"/>
<dbReference type="PRINTS" id="PR00040">
    <property type="entry name" value="HTHMERR"/>
</dbReference>
<dbReference type="Pfam" id="PF13411">
    <property type="entry name" value="MerR_1"/>
    <property type="match status" value="1"/>
</dbReference>
<dbReference type="Gene3D" id="1.10.1660.10">
    <property type="match status" value="1"/>
</dbReference>
<dbReference type="KEGG" id="kuy:FY550_04525"/>
<dbReference type="AlphaFoldDB" id="A0A1S1NYG1"/>
<protein>
    <submittedName>
        <fullName evidence="5">MerR family transcriptional regulator</fullName>
    </submittedName>
</protein>
<evidence type="ECO:0000313" key="5">
    <source>
        <dbReference type="EMBL" id="QEL10475.1"/>
    </source>
</evidence>
<dbReference type="OrthoDB" id="9808480at2"/>